<dbReference type="AlphaFoldDB" id="A0AAE0ZAW9"/>
<feature type="compositionally biased region" description="Basic residues" evidence="1">
    <location>
        <begin position="75"/>
        <end position="85"/>
    </location>
</feature>
<accession>A0AAE0ZAW9</accession>
<gene>
    <name evidence="2" type="ORF">RRG08_013265</name>
</gene>
<evidence type="ECO:0000313" key="3">
    <source>
        <dbReference type="Proteomes" id="UP001283361"/>
    </source>
</evidence>
<evidence type="ECO:0000256" key="1">
    <source>
        <dbReference type="SAM" id="MobiDB-lite"/>
    </source>
</evidence>
<dbReference type="Proteomes" id="UP001283361">
    <property type="component" value="Unassembled WGS sequence"/>
</dbReference>
<evidence type="ECO:0000313" key="2">
    <source>
        <dbReference type="EMBL" id="KAK3765296.1"/>
    </source>
</evidence>
<feature type="region of interest" description="Disordered" evidence="1">
    <location>
        <begin position="28"/>
        <end position="89"/>
    </location>
</feature>
<name>A0AAE0ZAW9_9GAST</name>
<dbReference type="EMBL" id="JAWDGP010004322">
    <property type="protein sequence ID" value="KAK3765296.1"/>
    <property type="molecule type" value="Genomic_DNA"/>
</dbReference>
<proteinExistence type="predicted"/>
<reference evidence="2" key="1">
    <citation type="journal article" date="2023" name="G3 (Bethesda)">
        <title>A reference genome for the long-term kleptoplast-retaining sea slug Elysia crispata morphotype clarki.</title>
        <authorList>
            <person name="Eastman K.E."/>
            <person name="Pendleton A.L."/>
            <person name="Shaikh M.A."/>
            <person name="Suttiyut T."/>
            <person name="Ogas R."/>
            <person name="Tomko P."/>
            <person name="Gavelis G."/>
            <person name="Widhalm J.R."/>
            <person name="Wisecaver J.H."/>
        </authorList>
    </citation>
    <scope>NUCLEOTIDE SEQUENCE</scope>
    <source>
        <strain evidence="2">ECLA1</strain>
    </source>
</reference>
<feature type="compositionally biased region" description="Polar residues" evidence="1">
    <location>
        <begin position="33"/>
        <end position="46"/>
    </location>
</feature>
<organism evidence="2 3">
    <name type="scientific">Elysia crispata</name>
    <name type="common">lettuce slug</name>
    <dbReference type="NCBI Taxonomy" id="231223"/>
    <lineage>
        <taxon>Eukaryota</taxon>
        <taxon>Metazoa</taxon>
        <taxon>Spiralia</taxon>
        <taxon>Lophotrochozoa</taxon>
        <taxon>Mollusca</taxon>
        <taxon>Gastropoda</taxon>
        <taxon>Heterobranchia</taxon>
        <taxon>Euthyneura</taxon>
        <taxon>Panpulmonata</taxon>
        <taxon>Sacoglossa</taxon>
        <taxon>Placobranchoidea</taxon>
        <taxon>Plakobranchidae</taxon>
        <taxon>Elysia</taxon>
    </lineage>
</organism>
<sequence length="120" mass="13791">MKTTDRFNLDIGRSLALPQIMRRAAVPTLQEPVRQNNTNVLHSLQPTPEPTQEHSAKKRKTDHTSTKNRKDVTSVRRKKTKKQTKQKQINLQHLCKTHLSGTFGPHMSTLLLISFCDPFH</sequence>
<protein>
    <submittedName>
        <fullName evidence="2">Uncharacterized protein</fullName>
    </submittedName>
</protein>
<feature type="compositionally biased region" description="Basic and acidic residues" evidence="1">
    <location>
        <begin position="62"/>
        <end position="74"/>
    </location>
</feature>
<comment type="caution">
    <text evidence="2">The sequence shown here is derived from an EMBL/GenBank/DDBJ whole genome shotgun (WGS) entry which is preliminary data.</text>
</comment>
<keyword evidence="3" id="KW-1185">Reference proteome</keyword>